<dbReference type="EMBL" id="BAABWD010000001">
    <property type="protein sequence ID" value="GAA6131023.1"/>
    <property type="molecule type" value="Genomic_DNA"/>
</dbReference>
<accession>A0ABP9ZNH9</accession>
<gene>
    <name evidence="1" type="ORF">NBRC116187_13830</name>
</gene>
<dbReference type="Proteomes" id="UP001486808">
    <property type="component" value="Unassembled WGS sequence"/>
</dbReference>
<reference evidence="1 2" key="1">
    <citation type="submission" date="2024-04" db="EMBL/GenBank/DDBJ databases">
        <title>Draft genome sequence of Halopseudomonas sabulinigri NBRC 116187.</title>
        <authorList>
            <person name="Miyakawa T."/>
            <person name="Kusuya Y."/>
            <person name="Miura T."/>
        </authorList>
    </citation>
    <scope>NUCLEOTIDE SEQUENCE [LARGE SCALE GENOMIC DNA]</scope>
    <source>
        <strain evidence="1 2">4NH20-0042</strain>
    </source>
</reference>
<protein>
    <submittedName>
        <fullName evidence="1">Uncharacterized protein</fullName>
    </submittedName>
</protein>
<organism evidence="1 2">
    <name type="scientific">Halopseudomonas sabulinigri</name>
    <dbReference type="NCBI Taxonomy" id="472181"/>
    <lineage>
        <taxon>Bacteria</taxon>
        <taxon>Pseudomonadati</taxon>
        <taxon>Pseudomonadota</taxon>
        <taxon>Gammaproteobacteria</taxon>
        <taxon>Pseudomonadales</taxon>
        <taxon>Pseudomonadaceae</taxon>
        <taxon>Halopseudomonas</taxon>
    </lineage>
</organism>
<name>A0ABP9ZNH9_9GAMM</name>
<evidence type="ECO:0000313" key="2">
    <source>
        <dbReference type="Proteomes" id="UP001486808"/>
    </source>
</evidence>
<keyword evidence="2" id="KW-1185">Reference proteome</keyword>
<sequence length="64" mass="7003">MLRADRRRVRGMRRCPYAAGRSESASLEMINVSIVTKGPANLQAIAVVVAAPVQCVTDYYSGYL</sequence>
<proteinExistence type="predicted"/>
<comment type="caution">
    <text evidence="1">The sequence shown here is derived from an EMBL/GenBank/DDBJ whole genome shotgun (WGS) entry which is preliminary data.</text>
</comment>
<evidence type="ECO:0000313" key="1">
    <source>
        <dbReference type="EMBL" id="GAA6131023.1"/>
    </source>
</evidence>